<sequence>MLSCCHVFVCRNAVGISDLWADCAAFAWVGTTIFTSVWVLIRASTDTNLAPIGASMGSAQSSTVSGGTEVSMYHHDTTVTAICIRRPFTLPSALPRFRSEPMPC</sequence>
<evidence type="ECO:0000313" key="1">
    <source>
        <dbReference type="EMBL" id="TEB34969.1"/>
    </source>
</evidence>
<keyword evidence="2" id="KW-1185">Reference proteome</keyword>
<dbReference type="EMBL" id="QPFP01000008">
    <property type="protein sequence ID" value="TEB34969.1"/>
    <property type="molecule type" value="Genomic_DNA"/>
</dbReference>
<evidence type="ECO:0000313" key="2">
    <source>
        <dbReference type="Proteomes" id="UP000298030"/>
    </source>
</evidence>
<organism evidence="1 2">
    <name type="scientific">Coprinellus micaceus</name>
    <name type="common">Glistening ink-cap mushroom</name>
    <name type="synonym">Coprinus micaceus</name>
    <dbReference type="NCBI Taxonomy" id="71717"/>
    <lineage>
        <taxon>Eukaryota</taxon>
        <taxon>Fungi</taxon>
        <taxon>Dikarya</taxon>
        <taxon>Basidiomycota</taxon>
        <taxon>Agaricomycotina</taxon>
        <taxon>Agaricomycetes</taxon>
        <taxon>Agaricomycetidae</taxon>
        <taxon>Agaricales</taxon>
        <taxon>Agaricineae</taxon>
        <taxon>Psathyrellaceae</taxon>
        <taxon>Coprinellus</taxon>
    </lineage>
</organism>
<comment type="caution">
    <text evidence="1">The sequence shown here is derived from an EMBL/GenBank/DDBJ whole genome shotgun (WGS) entry which is preliminary data.</text>
</comment>
<proteinExistence type="predicted"/>
<protein>
    <submittedName>
        <fullName evidence="1">Uncharacterized protein</fullName>
    </submittedName>
</protein>
<reference evidence="1 2" key="1">
    <citation type="journal article" date="2019" name="Nat. Ecol. Evol.">
        <title>Megaphylogeny resolves global patterns of mushroom evolution.</title>
        <authorList>
            <person name="Varga T."/>
            <person name="Krizsan K."/>
            <person name="Foldi C."/>
            <person name="Dima B."/>
            <person name="Sanchez-Garcia M."/>
            <person name="Sanchez-Ramirez S."/>
            <person name="Szollosi G.J."/>
            <person name="Szarkandi J.G."/>
            <person name="Papp V."/>
            <person name="Albert L."/>
            <person name="Andreopoulos W."/>
            <person name="Angelini C."/>
            <person name="Antonin V."/>
            <person name="Barry K.W."/>
            <person name="Bougher N.L."/>
            <person name="Buchanan P."/>
            <person name="Buyck B."/>
            <person name="Bense V."/>
            <person name="Catcheside P."/>
            <person name="Chovatia M."/>
            <person name="Cooper J."/>
            <person name="Damon W."/>
            <person name="Desjardin D."/>
            <person name="Finy P."/>
            <person name="Geml J."/>
            <person name="Haridas S."/>
            <person name="Hughes K."/>
            <person name="Justo A."/>
            <person name="Karasinski D."/>
            <person name="Kautmanova I."/>
            <person name="Kiss B."/>
            <person name="Kocsube S."/>
            <person name="Kotiranta H."/>
            <person name="LaButti K.M."/>
            <person name="Lechner B.E."/>
            <person name="Liimatainen K."/>
            <person name="Lipzen A."/>
            <person name="Lukacs Z."/>
            <person name="Mihaltcheva S."/>
            <person name="Morgado L.N."/>
            <person name="Niskanen T."/>
            <person name="Noordeloos M.E."/>
            <person name="Ohm R.A."/>
            <person name="Ortiz-Santana B."/>
            <person name="Ovrebo C."/>
            <person name="Racz N."/>
            <person name="Riley R."/>
            <person name="Savchenko A."/>
            <person name="Shiryaev A."/>
            <person name="Soop K."/>
            <person name="Spirin V."/>
            <person name="Szebenyi C."/>
            <person name="Tomsovsky M."/>
            <person name="Tulloss R.E."/>
            <person name="Uehling J."/>
            <person name="Grigoriev I.V."/>
            <person name="Vagvolgyi C."/>
            <person name="Papp T."/>
            <person name="Martin F.M."/>
            <person name="Miettinen O."/>
            <person name="Hibbett D.S."/>
            <person name="Nagy L.G."/>
        </authorList>
    </citation>
    <scope>NUCLEOTIDE SEQUENCE [LARGE SCALE GENOMIC DNA]</scope>
    <source>
        <strain evidence="1 2">FP101781</strain>
    </source>
</reference>
<dbReference type="AlphaFoldDB" id="A0A4Y7TN61"/>
<gene>
    <name evidence="1" type="ORF">FA13DRAFT_1426181</name>
</gene>
<accession>A0A4Y7TN61</accession>
<name>A0A4Y7TN61_COPMI</name>
<dbReference type="Proteomes" id="UP000298030">
    <property type="component" value="Unassembled WGS sequence"/>
</dbReference>